<protein>
    <submittedName>
        <fullName evidence="2">Uncharacterized protein</fullName>
    </submittedName>
</protein>
<proteinExistence type="predicted"/>
<sequence length="50" mass="5987">MDKESLRSKRLKAGWNKGYLIELLLLLSENYMAYVALIKQFKYGIRFFKV</sequence>
<keyword evidence="1" id="KW-0472">Membrane</keyword>
<organism evidence="2">
    <name type="scientific">termite gut metagenome</name>
    <dbReference type="NCBI Taxonomy" id="433724"/>
    <lineage>
        <taxon>unclassified sequences</taxon>
        <taxon>metagenomes</taxon>
        <taxon>organismal metagenomes</taxon>
    </lineage>
</organism>
<comment type="caution">
    <text evidence="2">The sequence shown here is derived from an EMBL/GenBank/DDBJ whole genome shotgun (WGS) entry which is preliminary data.</text>
</comment>
<dbReference type="AlphaFoldDB" id="A0A5J4SCZ3"/>
<keyword evidence="1" id="KW-1133">Transmembrane helix</keyword>
<dbReference type="EMBL" id="SNRY01000261">
    <property type="protein sequence ID" value="KAA6343612.1"/>
    <property type="molecule type" value="Genomic_DNA"/>
</dbReference>
<evidence type="ECO:0000313" key="2">
    <source>
        <dbReference type="EMBL" id="KAA6343612.1"/>
    </source>
</evidence>
<gene>
    <name evidence="2" type="ORF">EZS27_008704</name>
</gene>
<accession>A0A5J4SCZ3</accession>
<keyword evidence="1" id="KW-0812">Transmembrane</keyword>
<name>A0A5J4SCZ3_9ZZZZ</name>
<reference evidence="2" key="1">
    <citation type="submission" date="2019-03" db="EMBL/GenBank/DDBJ databases">
        <title>Single cell metagenomics reveals metabolic interactions within the superorganism composed of flagellate Streblomastix strix and complex community of Bacteroidetes bacteria on its surface.</title>
        <authorList>
            <person name="Treitli S.C."/>
            <person name="Kolisko M."/>
            <person name="Husnik F."/>
            <person name="Keeling P."/>
            <person name="Hampl V."/>
        </authorList>
    </citation>
    <scope>NUCLEOTIDE SEQUENCE</scope>
    <source>
        <strain evidence="2">STM</strain>
    </source>
</reference>
<evidence type="ECO:0000256" key="1">
    <source>
        <dbReference type="SAM" id="Phobius"/>
    </source>
</evidence>
<feature type="transmembrane region" description="Helical" evidence="1">
    <location>
        <begin position="20"/>
        <end position="38"/>
    </location>
</feature>